<dbReference type="HAMAP" id="MF_00978">
    <property type="entry name" value="Bifunct_BirA"/>
    <property type="match status" value="1"/>
</dbReference>
<organism evidence="4 5">
    <name type="scientific">Clostridium saccharobutylicum</name>
    <dbReference type="NCBI Taxonomy" id="169679"/>
    <lineage>
        <taxon>Bacteria</taxon>
        <taxon>Bacillati</taxon>
        <taxon>Bacillota</taxon>
        <taxon>Clostridia</taxon>
        <taxon>Eubacteriales</taxon>
        <taxon>Clostridiaceae</taxon>
        <taxon>Clostridium</taxon>
    </lineage>
</organism>
<dbReference type="STRING" id="169679.CSACC_12540"/>
<reference evidence="4 5" key="1">
    <citation type="submission" date="2016-05" db="EMBL/GenBank/DDBJ databases">
        <title>Microbial solvent formation.</title>
        <authorList>
            <person name="Poehlein A."/>
            <person name="Montoya Solano J.D."/>
            <person name="Flitsch S."/>
            <person name="Krabben P."/>
            <person name="Duerre P."/>
            <person name="Daniel R."/>
        </authorList>
    </citation>
    <scope>NUCLEOTIDE SEQUENCE [LARGE SCALE GENOMIC DNA]</scope>
    <source>
        <strain evidence="4 5">L1-8</strain>
    </source>
</reference>
<feature type="binding site" evidence="2">
    <location>
        <position position="113"/>
    </location>
    <ligand>
        <name>biotin</name>
        <dbReference type="ChEBI" id="CHEBI:57586"/>
    </ligand>
</feature>
<dbReference type="GO" id="GO:0016740">
    <property type="term" value="F:transferase activity"/>
    <property type="evidence" value="ECO:0007669"/>
    <property type="project" value="UniProtKB-ARBA"/>
</dbReference>
<keyword evidence="2" id="KW-0804">Transcription</keyword>
<comment type="caution">
    <text evidence="4">The sequence shown here is derived from an EMBL/GenBank/DDBJ whole genome shotgun (WGS) entry which is preliminary data.</text>
</comment>
<dbReference type="Gene3D" id="3.30.930.10">
    <property type="entry name" value="Bira Bifunctional Protein, Domain 2"/>
    <property type="match status" value="1"/>
</dbReference>
<dbReference type="InterPro" id="IPR013196">
    <property type="entry name" value="HTH_11"/>
</dbReference>
<dbReference type="Pfam" id="PF03099">
    <property type="entry name" value="BPL_LplA_LipB"/>
    <property type="match status" value="1"/>
</dbReference>
<comment type="catalytic activity">
    <reaction evidence="2">
        <text>biotin + L-lysyl-[protein] + ATP = N(6)-biotinyl-L-lysyl-[protein] + AMP + diphosphate + H(+)</text>
        <dbReference type="Rhea" id="RHEA:11756"/>
        <dbReference type="Rhea" id="RHEA-COMP:9752"/>
        <dbReference type="Rhea" id="RHEA-COMP:10505"/>
        <dbReference type="ChEBI" id="CHEBI:15378"/>
        <dbReference type="ChEBI" id="CHEBI:29969"/>
        <dbReference type="ChEBI" id="CHEBI:30616"/>
        <dbReference type="ChEBI" id="CHEBI:33019"/>
        <dbReference type="ChEBI" id="CHEBI:57586"/>
        <dbReference type="ChEBI" id="CHEBI:83144"/>
        <dbReference type="ChEBI" id="CHEBI:456215"/>
        <dbReference type="EC" id="6.3.4.15"/>
    </reaction>
</comment>
<dbReference type="GO" id="GO:0004077">
    <property type="term" value="F:biotin--[biotin carboxyl-carrier protein] ligase activity"/>
    <property type="evidence" value="ECO:0007669"/>
    <property type="project" value="UniProtKB-UniRule"/>
</dbReference>
<dbReference type="RefSeq" id="WP_077864985.1">
    <property type="nucleotide sequence ID" value="NZ_LZYZ01000003.1"/>
</dbReference>
<dbReference type="InterPro" id="IPR036390">
    <property type="entry name" value="WH_DNA-bd_sf"/>
</dbReference>
<dbReference type="Proteomes" id="UP000191154">
    <property type="component" value="Unassembled WGS sequence"/>
</dbReference>
<name>A0A1S8NAX6_CLOSA</name>
<accession>A0A1S8NAX6</accession>
<dbReference type="InterPro" id="IPR004408">
    <property type="entry name" value="Biotin_CoA_COase_ligase"/>
</dbReference>
<comment type="caution">
    <text evidence="2">Lacks conserved residue(s) required for the propagation of feature annotation.</text>
</comment>
<keyword evidence="2" id="KW-0678">Repressor</keyword>
<keyword evidence="2" id="KW-0067">ATP-binding</keyword>
<sequence length="324" mass="36439">MEEQILNELQKNNDYVSGESLSSTLNVSRTAIWKHIKNLKSKGYIIEGISNKGYKLLYSPDLLTKNELSPLLKTYKIGKNIVHFDSITSTNIKAKDLAKNNAEDGTIVIAEEQNLGTGRFNRNWISPKGGIWFSLILRPTLPPTEAPKITQIAAAAIHKCFLDFDINTQIKWPNDIYLKSKKLCGILAEMKCDMDIVHYLVLGIGLNINIDEDSFDSTVKSTATSLKIQYNKEFSRKEILANFLNHFEQLYNDFLSNLNLSETISICRENSNIFGKQAKLITHNNEEIITCVSLSNTGNLIVKDSNGIEKEVLSGEISFKGMLK</sequence>
<feature type="binding site" evidence="2">
    <location>
        <begin position="89"/>
        <end position="91"/>
    </location>
    <ligand>
        <name>biotin</name>
        <dbReference type="ChEBI" id="CHEBI:57586"/>
    </ligand>
</feature>
<evidence type="ECO:0000256" key="2">
    <source>
        <dbReference type="HAMAP-Rule" id="MF_00978"/>
    </source>
</evidence>
<keyword evidence="2" id="KW-0238">DNA-binding</keyword>
<evidence type="ECO:0000256" key="1">
    <source>
        <dbReference type="ARBA" id="ARBA00022598"/>
    </source>
</evidence>
<protein>
    <recommendedName>
        <fullName evidence="2">Bifunctional ligase/repressor BirA</fullName>
    </recommendedName>
    <alternativeName>
        <fullName evidence="2">Biotin--[acetyl-CoA-carboxylase] ligase</fullName>
        <ecNumber evidence="2">6.3.4.15</ecNumber>
    </alternativeName>
    <alternativeName>
        <fullName evidence="2">Biotin--protein ligase</fullName>
    </alternativeName>
    <alternativeName>
        <fullName evidence="2">Biotin-[acetyl-CoA carboxylase] synthetase</fullName>
    </alternativeName>
</protein>
<feature type="domain" description="BPL/LPL catalytic" evidence="3">
    <location>
        <begin position="66"/>
        <end position="255"/>
    </location>
</feature>
<dbReference type="InterPro" id="IPR030855">
    <property type="entry name" value="Bifunct_BirA"/>
</dbReference>
<comment type="function">
    <text evidence="2">Acts both as a biotin--[acetyl-CoA-carboxylase] ligase and a repressor.</text>
</comment>
<feature type="binding site" evidence="2">
    <location>
        <position position="182"/>
    </location>
    <ligand>
        <name>biotin</name>
        <dbReference type="ChEBI" id="CHEBI:57586"/>
    </ligand>
</feature>
<dbReference type="GO" id="GO:0005524">
    <property type="term" value="F:ATP binding"/>
    <property type="evidence" value="ECO:0007669"/>
    <property type="project" value="UniProtKB-UniRule"/>
</dbReference>
<evidence type="ECO:0000259" key="3">
    <source>
        <dbReference type="PROSITE" id="PS51733"/>
    </source>
</evidence>
<proteinExistence type="inferred from homology"/>
<keyword evidence="2" id="KW-0092">Biotin</keyword>
<keyword evidence="1 2" id="KW-0436">Ligase</keyword>
<dbReference type="NCBIfam" id="TIGR00121">
    <property type="entry name" value="birA_ligase"/>
    <property type="match status" value="1"/>
</dbReference>
<dbReference type="SUPFAM" id="SSF55681">
    <property type="entry name" value="Class II aaRS and biotin synthetases"/>
    <property type="match status" value="1"/>
</dbReference>
<dbReference type="GO" id="GO:0009249">
    <property type="term" value="P:protein lipoylation"/>
    <property type="evidence" value="ECO:0007669"/>
    <property type="project" value="UniProtKB-ARBA"/>
</dbReference>
<dbReference type="PANTHER" id="PTHR12835">
    <property type="entry name" value="BIOTIN PROTEIN LIGASE"/>
    <property type="match status" value="1"/>
</dbReference>
<dbReference type="Pfam" id="PF08279">
    <property type="entry name" value="HTH_11"/>
    <property type="match status" value="1"/>
</dbReference>
<gene>
    <name evidence="2 4" type="primary">birA</name>
    <name evidence="4" type="ORF">CLOSAC_16280</name>
</gene>
<feature type="DNA-binding region" description="H-T-H motif" evidence="2">
    <location>
        <begin position="18"/>
        <end position="37"/>
    </location>
</feature>
<evidence type="ECO:0000313" key="5">
    <source>
        <dbReference type="Proteomes" id="UP000191154"/>
    </source>
</evidence>
<dbReference type="InterPro" id="IPR036388">
    <property type="entry name" value="WH-like_DNA-bd_sf"/>
</dbReference>
<dbReference type="InterPro" id="IPR045864">
    <property type="entry name" value="aa-tRNA-synth_II/BPL/LPL"/>
</dbReference>
<dbReference type="CDD" id="cd16442">
    <property type="entry name" value="BPL"/>
    <property type="match status" value="1"/>
</dbReference>
<dbReference type="GO" id="GO:0003677">
    <property type="term" value="F:DNA binding"/>
    <property type="evidence" value="ECO:0007669"/>
    <property type="project" value="UniProtKB-UniRule"/>
</dbReference>
<dbReference type="GO" id="GO:0006355">
    <property type="term" value="P:regulation of DNA-templated transcription"/>
    <property type="evidence" value="ECO:0007669"/>
    <property type="project" value="UniProtKB-UniRule"/>
</dbReference>
<dbReference type="GO" id="GO:0005737">
    <property type="term" value="C:cytoplasm"/>
    <property type="evidence" value="ECO:0007669"/>
    <property type="project" value="TreeGrafter"/>
</dbReference>
<dbReference type="PROSITE" id="PS51733">
    <property type="entry name" value="BPL_LPL_CATALYTIC"/>
    <property type="match status" value="1"/>
</dbReference>
<evidence type="ECO:0000313" key="4">
    <source>
        <dbReference type="EMBL" id="OOM13542.1"/>
    </source>
</evidence>
<dbReference type="AlphaFoldDB" id="A0A1S8NAX6"/>
<dbReference type="PANTHER" id="PTHR12835:SF5">
    <property type="entry name" value="BIOTIN--PROTEIN LIGASE"/>
    <property type="match status" value="1"/>
</dbReference>
<keyword evidence="2" id="KW-0805">Transcription regulation</keyword>
<dbReference type="InterPro" id="IPR004143">
    <property type="entry name" value="BPL_LPL_catalytic"/>
</dbReference>
<dbReference type="SUPFAM" id="SSF46785">
    <property type="entry name" value="Winged helix' DNA-binding domain"/>
    <property type="match status" value="1"/>
</dbReference>
<keyword evidence="2" id="KW-0547">Nucleotide-binding</keyword>
<dbReference type="Gene3D" id="1.10.10.10">
    <property type="entry name" value="Winged helix-like DNA-binding domain superfamily/Winged helix DNA-binding domain"/>
    <property type="match status" value="1"/>
</dbReference>
<dbReference type="EC" id="6.3.4.15" evidence="2"/>
<dbReference type="EMBL" id="LZYZ01000003">
    <property type="protein sequence ID" value="OOM13542.1"/>
    <property type="molecule type" value="Genomic_DNA"/>
</dbReference>
<comment type="similarity">
    <text evidence="2">Belongs to the biotin--protein ligase family.</text>
</comment>